<name>A0ABU4VG48_9ACTN</name>
<feature type="domain" description="Serine aminopeptidase S33" evidence="1">
    <location>
        <begin position="23"/>
        <end position="249"/>
    </location>
</feature>
<evidence type="ECO:0000313" key="3">
    <source>
        <dbReference type="Proteomes" id="UP001277761"/>
    </source>
</evidence>
<dbReference type="PRINTS" id="PR00111">
    <property type="entry name" value="ABHYDROLASE"/>
</dbReference>
<reference evidence="2 3" key="1">
    <citation type="submission" date="2023-11" db="EMBL/GenBank/DDBJ databases">
        <authorList>
            <person name="Xu M."/>
            <person name="Jiang T."/>
        </authorList>
    </citation>
    <scope>NUCLEOTIDE SEQUENCE [LARGE SCALE GENOMIC DNA]</scope>
    <source>
        <strain evidence="2 3">SD</strain>
    </source>
</reference>
<proteinExistence type="predicted"/>
<dbReference type="Gene3D" id="3.40.50.1820">
    <property type="entry name" value="alpha/beta hydrolase"/>
    <property type="match status" value="1"/>
</dbReference>
<keyword evidence="3" id="KW-1185">Reference proteome</keyword>
<dbReference type="PANTHER" id="PTHR11614">
    <property type="entry name" value="PHOSPHOLIPASE-RELATED"/>
    <property type="match status" value="1"/>
</dbReference>
<dbReference type="Pfam" id="PF12146">
    <property type="entry name" value="Hydrolase_4"/>
    <property type="match status" value="1"/>
</dbReference>
<protein>
    <submittedName>
        <fullName evidence="2">Alpha/beta fold hydrolase</fullName>
    </submittedName>
</protein>
<organism evidence="2 3">
    <name type="scientific">Patulibacter brassicae</name>
    <dbReference type="NCBI Taxonomy" id="1705717"/>
    <lineage>
        <taxon>Bacteria</taxon>
        <taxon>Bacillati</taxon>
        <taxon>Actinomycetota</taxon>
        <taxon>Thermoleophilia</taxon>
        <taxon>Solirubrobacterales</taxon>
        <taxon>Patulibacteraceae</taxon>
        <taxon>Patulibacter</taxon>
    </lineage>
</organism>
<dbReference type="EMBL" id="JAXAVX010000001">
    <property type="protein sequence ID" value="MDX8150405.1"/>
    <property type="molecule type" value="Genomic_DNA"/>
</dbReference>
<dbReference type="InterPro" id="IPR022742">
    <property type="entry name" value="Hydrolase_4"/>
</dbReference>
<dbReference type="InterPro" id="IPR029058">
    <property type="entry name" value="AB_hydrolase_fold"/>
</dbReference>
<evidence type="ECO:0000259" key="1">
    <source>
        <dbReference type="Pfam" id="PF12146"/>
    </source>
</evidence>
<dbReference type="GO" id="GO:0016787">
    <property type="term" value="F:hydrolase activity"/>
    <property type="evidence" value="ECO:0007669"/>
    <property type="project" value="UniProtKB-KW"/>
</dbReference>
<comment type="caution">
    <text evidence="2">The sequence shown here is derived from an EMBL/GenBank/DDBJ whole genome shotgun (WGS) entry which is preliminary data.</text>
</comment>
<evidence type="ECO:0000313" key="2">
    <source>
        <dbReference type="EMBL" id="MDX8150405.1"/>
    </source>
</evidence>
<accession>A0ABU4VG48</accession>
<keyword evidence="2" id="KW-0378">Hydrolase</keyword>
<gene>
    <name evidence="2" type="ORF">SK069_02265</name>
</gene>
<sequence>MSDVLYTDGHAGRLAVHRWDPAEPQRIVVLAHGYGEHAGRYEHVADRLTADGALVVAPDHAGHGRSDGERALLEDLERVVDDLAVVGGAVLAERPGLPVAAVGHSLGGIIATRLAQRGDLPLRSLALSGPVIGGNPELLALAGMDPIPDVPIDPAVLSRDPAVGVAYAQDELVHHGPFLRPTLLAIGAAVDAIAAAAPLRDLPVLWVHGEEDELAPLVHAEPAVAGLGAASVERHVYPGARHEVLNETNRDEVIAVLVDFVRRTTT</sequence>
<dbReference type="Proteomes" id="UP001277761">
    <property type="component" value="Unassembled WGS sequence"/>
</dbReference>
<dbReference type="RefSeq" id="WP_319952554.1">
    <property type="nucleotide sequence ID" value="NZ_JAXAVX010000001.1"/>
</dbReference>
<dbReference type="SUPFAM" id="SSF53474">
    <property type="entry name" value="alpha/beta-Hydrolases"/>
    <property type="match status" value="1"/>
</dbReference>
<dbReference type="InterPro" id="IPR051044">
    <property type="entry name" value="MAG_DAG_Lipase"/>
</dbReference>
<dbReference type="InterPro" id="IPR000073">
    <property type="entry name" value="AB_hydrolase_1"/>
</dbReference>